<dbReference type="AlphaFoldDB" id="A0A5C6VIH4"/>
<protein>
    <submittedName>
        <fullName evidence="1">Transporter</fullName>
    </submittedName>
</protein>
<dbReference type="Proteomes" id="UP000321776">
    <property type="component" value="Unassembled WGS sequence"/>
</dbReference>
<dbReference type="EMBL" id="VOQS01000003">
    <property type="protein sequence ID" value="TXC84947.1"/>
    <property type="molecule type" value="Genomic_DNA"/>
</dbReference>
<dbReference type="InterPro" id="IPR025737">
    <property type="entry name" value="FApF"/>
</dbReference>
<sequence length="285" mass="30866">MRVSAQELEPRAYSPAPVGTNFIGFTYTRLGGQVLVDPSIPITDVRAQLTSASIGYVHVFNLFGRAASFGLLAPFVSGDISGNVFDAPNQVHRAGLGDLRFRLSVDLLGGPALTREEFARRTPDTIVGTSLTVVAPTGQYDPAHLVNIGSNRWAFKPEFGVSQPLGNWFAEVMGGVWLFTDNTSFLGSKRRGQAPLAVLQLHGGYTFRPGLWVAADVGFYSGGATSVNGVRNDDGRSNARYGLTLSLPITRDWSARLAVSNGFMVRAGGDYKSISLTLQYRWFNR</sequence>
<gene>
    <name evidence="1" type="ORF">FRZ40_29835</name>
</gene>
<evidence type="ECO:0000313" key="2">
    <source>
        <dbReference type="Proteomes" id="UP000321776"/>
    </source>
</evidence>
<name>A0A5C6VIH4_9BURK</name>
<evidence type="ECO:0000313" key="1">
    <source>
        <dbReference type="EMBL" id="TXC84947.1"/>
    </source>
</evidence>
<reference evidence="1 2" key="1">
    <citation type="journal article" date="2018" name="Int. J. Syst. Evol. Microbiol.">
        <title>Paraburkholderia azotifigens sp. nov., a nitrogen-fixing bacterium isolated from paddy soil.</title>
        <authorList>
            <person name="Choi G.M."/>
            <person name="Im W.T."/>
        </authorList>
    </citation>
    <scope>NUCLEOTIDE SEQUENCE [LARGE SCALE GENOMIC DNA]</scope>
    <source>
        <strain evidence="1 2">NF 2-5-3</strain>
    </source>
</reference>
<comment type="caution">
    <text evidence="1">The sequence shown here is derived from an EMBL/GenBank/DDBJ whole genome shotgun (WGS) entry which is preliminary data.</text>
</comment>
<proteinExistence type="predicted"/>
<dbReference type="Pfam" id="PF13557">
    <property type="entry name" value="Phenol_MetA_deg"/>
    <property type="match status" value="1"/>
</dbReference>
<organism evidence="1 2">
    <name type="scientific">Paraburkholderia azotifigens</name>
    <dbReference type="NCBI Taxonomy" id="2057004"/>
    <lineage>
        <taxon>Bacteria</taxon>
        <taxon>Pseudomonadati</taxon>
        <taxon>Pseudomonadota</taxon>
        <taxon>Betaproteobacteria</taxon>
        <taxon>Burkholderiales</taxon>
        <taxon>Burkholderiaceae</taxon>
        <taxon>Paraburkholderia</taxon>
    </lineage>
</organism>
<accession>A0A5C6VIH4</accession>